<dbReference type="SFLD" id="SFLDS00003">
    <property type="entry name" value="Haloacid_Dehalogenase"/>
    <property type="match status" value="1"/>
</dbReference>
<dbReference type="CDD" id="cd00371">
    <property type="entry name" value="HMA"/>
    <property type="match status" value="2"/>
</dbReference>
<dbReference type="PROSITE" id="PS01047">
    <property type="entry name" value="HMA_1"/>
    <property type="match status" value="2"/>
</dbReference>
<sequence length="860" mass="92038">MELKFDVQGMTCSACSAAVEREVSKVDGVSSVAVNLLTNSMKLEADKSRIPAILQAVDDAGYTATPADAPEGVREAADPFEKEAEAKKRRLIFSVALLIPLLYISMGSMMGLPIPAFLAGTENLLSFALAQAILTTAILFLNRHYYKNGLKSLWKRHPNMDALIAIGSGAAFLYGIYVIFQLSYGFGHGDMERVMHFGHELYFESAATIVVLIDFGKWLESRAKHRTSDAIRGLMDLTPKTATVIRDGAEMRVSVAEIALGEKIVLKPGENVPVDGTVVEGISSVDESALSGESIPVEKSEGDALMAATTNGSGRLVFTADRVGEDTTIAKIIALVEDANATKAPISKIADRVAGVFVPVVIAIAAIVGIVWLLLGYGAEFALRLAISVLVISCPCALGLATPVAIMVGTGRGAKAGVLYKSAESLEVLHEADTLILDKTGTITRGKPFVTDVVALDRDPEAFYRMAYALEKSSEHPLAEGVIRGFEARYPNASADRVTDFESLPGRGLRGKIDGRWIYGGNITLMEEMGQDLSPIEQALDEALAAGKTPLVFADEDEVYGFIAAKDIVKANSPRALEALRKLGKKIVMLTGDNEKTAHVIAASLPIDTVHAGVLPDEKESVVRRYQEAGKVAMVGDGINDAPALARADVGIAIGAGTDIAMESADVVLMHSDLLDVVSATKLSEATIRNIKENLFWAFFYNVICIPVAAGVFYIPFGLTLSPMIAALAMSLSSVFVVTNALRLNFTKLDTDRGEREAEAAPEAKIYRLNATSHPQKGYTHKYSGSGKEKIQMDKKILELDGMSCNHCVGRVDQALNALEGVKAQVTLDPQQAVVEGENLDADALKKAVEDAGYTVKSVR</sequence>
<dbReference type="RefSeq" id="WP_126465749.1">
    <property type="nucleotide sequence ID" value="NZ_LR134523.1"/>
</dbReference>
<dbReference type="GO" id="GO:0005507">
    <property type="term" value="F:copper ion binding"/>
    <property type="evidence" value="ECO:0007669"/>
    <property type="project" value="InterPro"/>
</dbReference>
<dbReference type="EC" id="7.2.2.8" evidence="3"/>
<keyword evidence="12" id="KW-0460">Magnesium</keyword>
<dbReference type="InterPro" id="IPR044492">
    <property type="entry name" value="P_typ_ATPase_HD_dom"/>
</dbReference>
<proteinExistence type="inferred from homology"/>
<evidence type="ECO:0000256" key="16">
    <source>
        <dbReference type="ARBA" id="ARBA00023065"/>
    </source>
</evidence>
<dbReference type="Pfam" id="PF00122">
    <property type="entry name" value="E1-E2_ATPase"/>
    <property type="match status" value="1"/>
</dbReference>
<evidence type="ECO:0000256" key="14">
    <source>
        <dbReference type="ARBA" id="ARBA00022989"/>
    </source>
</evidence>
<evidence type="ECO:0000313" key="24">
    <source>
        <dbReference type="Proteomes" id="UP000269544"/>
    </source>
</evidence>
<dbReference type="GO" id="GO:0016887">
    <property type="term" value="F:ATP hydrolysis activity"/>
    <property type="evidence" value="ECO:0007669"/>
    <property type="project" value="InterPro"/>
</dbReference>
<dbReference type="OrthoDB" id="9760364at2"/>
<evidence type="ECO:0000256" key="2">
    <source>
        <dbReference type="ARBA" id="ARBA00006024"/>
    </source>
</evidence>
<keyword evidence="8" id="KW-0677">Repeat</keyword>
<evidence type="ECO:0000256" key="1">
    <source>
        <dbReference type="ARBA" id="ARBA00004651"/>
    </source>
</evidence>
<dbReference type="InterPro" id="IPR017969">
    <property type="entry name" value="Heavy-metal-associated_CS"/>
</dbReference>
<dbReference type="NCBIfam" id="TIGR01511">
    <property type="entry name" value="ATPase-IB1_Cu"/>
    <property type="match status" value="1"/>
</dbReference>
<evidence type="ECO:0000256" key="9">
    <source>
        <dbReference type="ARBA" id="ARBA00022741"/>
    </source>
</evidence>
<dbReference type="KEGG" id="piv:NCTC13079_01192"/>
<keyword evidence="14 21" id="KW-1133">Transmembrane helix</keyword>
<dbReference type="Gene3D" id="3.30.70.100">
    <property type="match status" value="2"/>
</dbReference>
<dbReference type="NCBIfam" id="TIGR00003">
    <property type="entry name" value="copper ion binding protein"/>
    <property type="match status" value="2"/>
</dbReference>
<dbReference type="GO" id="GO:0043682">
    <property type="term" value="F:P-type divalent copper transporter activity"/>
    <property type="evidence" value="ECO:0007669"/>
    <property type="project" value="TreeGrafter"/>
</dbReference>
<dbReference type="InterPro" id="IPR023214">
    <property type="entry name" value="HAD_sf"/>
</dbReference>
<evidence type="ECO:0000256" key="19">
    <source>
        <dbReference type="ARBA" id="ARBA00033239"/>
    </source>
</evidence>
<keyword evidence="24" id="KW-1185">Reference proteome</keyword>
<dbReference type="InterPro" id="IPR006122">
    <property type="entry name" value="HMA_Cu_ion-bd"/>
</dbReference>
<dbReference type="GO" id="GO:0140581">
    <property type="term" value="F:P-type monovalent copper transporter activity"/>
    <property type="evidence" value="ECO:0007669"/>
    <property type="project" value="UniProtKB-EC"/>
</dbReference>
<evidence type="ECO:0000256" key="7">
    <source>
        <dbReference type="ARBA" id="ARBA00022723"/>
    </source>
</evidence>
<evidence type="ECO:0000256" key="21">
    <source>
        <dbReference type="RuleBase" id="RU362081"/>
    </source>
</evidence>
<dbReference type="InterPro" id="IPR036412">
    <property type="entry name" value="HAD-like_sf"/>
</dbReference>
<dbReference type="InterPro" id="IPR036163">
    <property type="entry name" value="HMA_dom_sf"/>
</dbReference>
<dbReference type="InterPro" id="IPR023299">
    <property type="entry name" value="ATPase_P-typ_cyto_dom_N"/>
</dbReference>
<feature type="transmembrane region" description="Helical" evidence="21">
    <location>
        <begin position="721"/>
        <end position="742"/>
    </location>
</feature>
<feature type="transmembrane region" description="Helical" evidence="21">
    <location>
        <begin position="695"/>
        <end position="715"/>
    </location>
</feature>
<feature type="domain" description="HMA" evidence="22">
    <location>
        <begin position="1"/>
        <end position="65"/>
    </location>
</feature>
<comment type="subcellular location">
    <subcellularLocation>
        <location evidence="1">Cell membrane</location>
        <topology evidence="1">Multi-pass membrane protein</topology>
    </subcellularLocation>
</comment>
<evidence type="ECO:0000256" key="10">
    <source>
        <dbReference type="ARBA" id="ARBA00022796"/>
    </source>
</evidence>
<dbReference type="CDD" id="cd02094">
    <property type="entry name" value="P-type_ATPase_Cu-like"/>
    <property type="match status" value="1"/>
</dbReference>
<feature type="transmembrane region" description="Helical" evidence="21">
    <location>
        <begin position="381"/>
        <end position="406"/>
    </location>
</feature>
<feature type="transmembrane region" description="Helical" evidence="21">
    <location>
        <begin position="91"/>
        <end position="112"/>
    </location>
</feature>
<evidence type="ECO:0000256" key="5">
    <source>
        <dbReference type="ARBA" id="ARBA00022448"/>
    </source>
</evidence>
<dbReference type="GO" id="GO:0055070">
    <property type="term" value="P:copper ion homeostasis"/>
    <property type="evidence" value="ECO:0007669"/>
    <property type="project" value="TreeGrafter"/>
</dbReference>
<evidence type="ECO:0000259" key="22">
    <source>
        <dbReference type="PROSITE" id="PS50846"/>
    </source>
</evidence>
<dbReference type="SUPFAM" id="SSF81665">
    <property type="entry name" value="Calcium ATPase, transmembrane domain M"/>
    <property type="match status" value="1"/>
</dbReference>
<comment type="catalytic activity">
    <reaction evidence="20">
        <text>Cu(+)(in) + ATP + H2O = Cu(+)(out) + ADP + phosphate + H(+)</text>
        <dbReference type="Rhea" id="RHEA:25792"/>
        <dbReference type="ChEBI" id="CHEBI:15377"/>
        <dbReference type="ChEBI" id="CHEBI:15378"/>
        <dbReference type="ChEBI" id="CHEBI:30616"/>
        <dbReference type="ChEBI" id="CHEBI:43474"/>
        <dbReference type="ChEBI" id="CHEBI:49552"/>
        <dbReference type="ChEBI" id="CHEBI:456216"/>
        <dbReference type="EC" id="7.2.2.8"/>
    </reaction>
</comment>
<dbReference type="PANTHER" id="PTHR43520">
    <property type="entry name" value="ATP7, ISOFORM B"/>
    <property type="match status" value="1"/>
</dbReference>
<dbReference type="NCBIfam" id="TIGR01512">
    <property type="entry name" value="ATPase-IB2_Cd"/>
    <property type="match status" value="1"/>
</dbReference>
<gene>
    <name evidence="23" type="primary">copA</name>
    <name evidence="23" type="ORF">NCTC13079_01192</name>
</gene>
<feature type="transmembrane region" description="Helical" evidence="21">
    <location>
        <begin position="124"/>
        <end position="141"/>
    </location>
</feature>
<evidence type="ECO:0000256" key="4">
    <source>
        <dbReference type="ARBA" id="ARBA00015102"/>
    </source>
</evidence>
<dbReference type="SUPFAM" id="SSF56784">
    <property type="entry name" value="HAD-like"/>
    <property type="match status" value="1"/>
</dbReference>
<dbReference type="PROSITE" id="PS50846">
    <property type="entry name" value="HMA_2"/>
    <property type="match status" value="2"/>
</dbReference>
<evidence type="ECO:0000313" key="23">
    <source>
        <dbReference type="EMBL" id="VEJ36001.1"/>
    </source>
</evidence>
<feature type="transmembrane region" description="Helical" evidence="21">
    <location>
        <begin position="162"/>
        <end position="181"/>
    </location>
</feature>
<dbReference type="GO" id="GO:0005524">
    <property type="term" value="F:ATP binding"/>
    <property type="evidence" value="ECO:0007669"/>
    <property type="project" value="UniProtKB-UniRule"/>
</dbReference>
<dbReference type="FunFam" id="3.30.70.100:FF:000001">
    <property type="entry name" value="ATPase copper transporting beta"/>
    <property type="match status" value="1"/>
</dbReference>
<evidence type="ECO:0000256" key="17">
    <source>
        <dbReference type="ARBA" id="ARBA00023136"/>
    </source>
</evidence>
<evidence type="ECO:0000256" key="3">
    <source>
        <dbReference type="ARBA" id="ARBA00012517"/>
    </source>
</evidence>
<organism evidence="23 24">
    <name type="scientific">Aedoeadaptatus ivorii</name>
    <dbReference type="NCBI Taxonomy" id="54006"/>
    <lineage>
        <taxon>Bacteria</taxon>
        <taxon>Bacillati</taxon>
        <taxon>Bacillota</taxon>
        <taxon>Tissierellia</taxon>
        <taxon>Tissierellales</taxon>
        <taxon>Peptoniphilaceae</taxon>
        <taxon>Aedoeadaptatus</taxon>
    </lineage>
</organism>
<feature type="transmembrane region" description="Helical" evidence="21">
    <location>
        <begin position="353"/>
        <end position="375"/>
    </location>
</feature>
<keyword evidence="11 21" id="KW-0067">ATP-binding</keyword>
<dbReference type="Gene3D" id="3.40.50.1000">
    <property type="entry name" value="HAD superfamily/HAD-like"/>
    <property type="match status" value="1"/>
</dbReference>
<keyword evidence="10" id="KW-0187">Copper transport</keyword>
<keyword evidence="9 21" id="KW-0547">Nucleotide-binding</keyword>
<evidence type="ECO:0000256" key="11">
    <source>
        <dbReference type="ARBA" id="ARBA00022840"/>
    </source>
</evidence>
<evidence type="ECO:0000256" key="20">
    <source>
        <dbReference type="ARBA" id="ARBA00049289"/>
    </source>
</evidence>
<dbReference type="InterPro" id="IPR001757">
    <property type="entry name" value="P_typ_ATPase"/>
</dbReference>
<dbReference type="GO" id="GO:0005886">
    <property type="term" value="C:plasma membrane"/>
    <property type="evidence" value="ECO:0007669"/>
    <property type="project" value="UniProtKB-SubCell"/>
</dbReference>
<keyword evidence="13" id="KW-1278">Translocase</keyword>
<dbReference type="SFLD" id="SFLDF00027">
    <property type="entry name" value="p-type_atpase"/>
    <property type="match status" value="1"/>
</dbReference>
<feature type="domain" description="HMA" evidence="22">
    <location>
        <begin position="794"/>
        <end position="857"/>
    </location>
</feature>
<dbReference type="Pfam" id="PF00403">
    <property type="entry name" value="HMA"/>
    <property type="match status" value="2"/>
</dbReference>
<dbReference type="EMBL" id="LR134523">
    <property type="protein sequence ID" value="VEJ36001.1"/>
    <property type="molecule type" value="Genomic_DNA"/>
</dbReference>
<name>A0A3S4YLB8_9FIRM</name>
<dbReference type="PANTHER" id="PTHR43520:SF8">
    <property type="entry name" value="P-TYPE CU(+) TRANSPORTER"/>
    <property type="match status" value="1"/>
</dbReference>
<keyword evidence="16" id="KW-0406">Ion transport</keyword>
<keyword evidence="17 21" id="KW-0472">Membrane</keyword>
<keyword evidence="23" id="KW-0378">Hydrolase</keyword>
<dbReference type="InterPro" id="IPR018303">
    <property type="entry name" value="ATPase_P-typ_P_site"/>
</dbReference>
<keyword evidence="15" id="KW-0186">Copper</keyword>
<evidence type="ECO:0000256" key="12">
    <source>
        <dbReference type="ARBA" id="ARBA00022842"/>
    </source>
</evidence>
<dbReference type="NCBIfam" id="TIGR01525">
    <property type="entry name" value="ATPase-IB_hvy"/>
    <property type="match status" value="1"/>
</dbReference>
<dbReference type="Gene3D" id="2.70.150.10">
    <property type="entry name" value="Calcium-transporting ATPase, cytoplasmic transduction domain A"/>
    <property type="match status" value="1"/>
</dbReference>
<keyword evidence="6 21" id="KW-0812">Transmembrane</keyword>
<dbReference type="InterPro" id="IPR023298">
    <property type="entry name" value="ATPase_P-typ_TM_dom_sf"/>
</dbReference>
<dbReference type="PRINTS" id="PR00119">
    <property type="entry name" value="CATATPASE"/>
</dbReference>
<evidence type="ECO:0000256" key="13">
    <source>
        <dbReference type="ARBA" id="ARBA00022967"/>
    </source>
</evidence>
<evidence type="ECO:0000256" key="18">
    <source>
        <dbReference type="ARBA" id="ARBA00029719"/>
    </source>
</evidence>
<dbReference type="SUPFAM" id="SSF81653">
    <property type="entry name" value="Calcium ATPase, transduction domain A"/>
    <property type="match status" value="1"/>
</dbReference>
<protein>
    <recommendedName>
        <fullName evidence="4">Copper-exporting P-type ATPase</fullName>
        <ecNumber evidence="3">7.2.2.8</ecNumber>
    </recommendedName>
    <alternativeName>
        <fullName evidence="18">Copper-exporting P-type ATPase A</fullName>
    </alternativeName>
    <alternativeName>
        <fullName evidence="19">Cu(+)-exporting ATPase</fullName>
    </alternativeName>
</protein>
<dbReference type="Gene3D" id="3.40.1110.10">
    <property type="entry name" value="Calcium-transporting ATPase, cytoplasmic domain N"/>
    <property type="match status" value="1"/>
</dbReference>
<dbReference type="InterPro" id="IPR027256">
    <property type="entry name" value="P-typ_ATPase_IB"/>
</dbReference>
<evidence type="ECO:0000256" key="8">
    <source>
        <dbReference type="ARBA" id="ARBA00022737"/>
    </source>
</evidence>
<dbReference type="Pfam" id="PF00702">
    <property type="entry name" value="Hydrolase"/>
    <property type="match status" value="1"/>
</dbReference>
<reference evidence="23 24" key="1">
    <citation type="submission" date="2018-12" db="EMBL/GenBank/DDBJ databases">
        <authorList>
            <consortium name="Pathogen Informatics"/>
        </authorList>
    </citation>
    <scope>NUCLEOTIDE SEQUENCE [LARGE SCALE GENOMIC DNA]</scope>
    <source>
        <strain evidence="23 24">NCTC13079</strain>
    </source>
</reference>
<dbReference type="Proteomes" id="UP000269544">
    <property type="component" value="Chromosome"/>
</dbReference>
<keyword evidence="21" id="KW-1003">Cell membrane</keyword>
<keyword evidence="5" id="KW-0813">Transport</keyword>
<feature type="transmembrane region" description="Helical" evidence="21">
    <location>
        <begin position="201"/>
        <end position="219"/>
    </location>
</feature>
<keyword evidence="7 21" id="KW-0479">Metal-binding</keyword>
<dbReference type="PRINTS" id="PR00943">
    <property type="entry name" value="CUATPASE"/>
</dbReference>
<dbReference type="NCBIfam" id="TIGR01494">
    <property type="entry name" value="ATPase_P-type"/>
    <property type="match status" value="2"/>
</dbReference>
<evidence type="ECO:0000256" key="6">
    <source>
        <dbReference type="ARBA" id="ARBA00022692"/>
    </source>
</evidence>
<accession>A0A3S4YLB8</accession>
<comment type="similarity">
    <text evidence="2 21">Belongs to the cation transport ATPase (P-type) (TC 3.A.3) family. Type IB subfamily.</text>
</comment>
<dbReference type="PROSITE" id="PS00154">
    <property type="entry name" value="ATPASE_E1_E2"/>
    <property type="match status" value="1"/>
</dbReference>
<dbReference type="FunFam" id="2.70.150.10:FF:000002">
    <property type="entry name" value="Copper-transporting ATPase 1, putative"/>
    <property type="match status" value="1"/>
</dbReference>
<dbReference type="SFLD" id="SFLDG00002">
    <property type="entry name" value="C1.7:_P-type_atpase_like"/>
    <property type="match status" value="1"/>
</dbReference>
<dbReference type="AlphaFoldDB" id="A0A3S4YLB8"/>
<dbReference type="InterPro" id="IPR006121">
    <property type="entry name" value="HMA_dom"/>
</dbReference>
<evidence type="ECO:0000256" key="15">
    <source>
        <dbReference type="ARBA" id="ARBA00023008"/>
    </source>
</evidence>
<dbReference type="InterPro" id="IPR008250">
    <property type="entry name" value="ATPase_P-typ_transduc_dom_A_sf"/>
</dbReference>
<dbReference type="InterPro" id="IPR059000">
    <property type="entry name" value="ATPase_P-type_domA"/>
</dbReference>
<dbReference type="SUPFAM" id="SSF55008">
    <property type="entry name" value="HMA, heavy metal-associated domain"/>
    <property type="match status" value="2"/>
</dbReference>